<dbReference type="GO" id="GO:0015074">
    <property type="term" value="P:DNA integration"/>
    <property type="evidence" value="ECO:0007669"/>
    <property type="project" value="InterPro"/>
</dbReference>
<keyword evidence="1" id="KW-0233">DNA recombination</keyword>
<dbReference type="Gene3D" id="1.10.443.10">
    <property type="entry name" value="Intergrase catalytic core"/>
    <property type="match status" value="1"/>
</dbReference>
<comment type="caution">
    <text evidence="3">The sequence shown here is derived from an EMBL/GenBank/DDBJ whole genome shotgun (WGS) entry which is preliminary data.</text>
</comment>
<accession>A0A5C6G0A4</accession>
<dbReference type="InterPro" id="IPR013762">
    <property type="entry name" value="Integrase-like_cat_sf"/>
</dbReference>
<dbReference type="SUPFAM" id="SSF56349">
    <property type="entry name" value="DNA breaking-rejoining enzymes"/>
    <property type="match status" value="1"/>
</dbReference>
<reference evidence="3 4" key="1">
    <citation type="submission" date="2019-02" db="EMBL/GenBank/DDBJ databases">
        <title>Deep-cultivation of Planctomycetes and their phenomic and genomic characterization uncovers novel biology.</title>
        <authorList>
            <person name="Wiegand S."/>
            <person name="Jogler M."/>
            <person name="Boedeker C."/>
            <person name="Pinto D."/>
            <person name="Vollmers J."/>
            <person name="Rivas-Marin E."/>
            <person name="Kohn T."/>
            <person name="Peeters S.H."/>
            <person name="Heuer A."/>
            <person name="Rast P."/>
            <person name="Oberbeckmann S."/>
            <person name="Bunk B."/>
            <person name="Jeske O."/>
            <person name="Meyerdierks A."/>
            <person name="Storesund J.E."/>
            <person name="Kallscheuer N."/>
            <person name="Luecker S."/>
            <person name="Lage O.M."/>
            <person name="Pohl T."/>
            <person name="Merkel B.J."/>
            <person name="Hornburger P."/>
            <person name="Mueller R.-W."/>
            <person name="Bruemmer F."/>
            <person name="Labrenz M."/>
            <person name="Spormann A.M."/>
            <person name="Op Den Camp H."/>
            <person name="Overmann J."/>
            <person name="Amann R."/>
            <person name="Jetten M.S.M."/>
            <person name="Mascher T."/>
            <person name="Medema M.H."/>
            <person name="Devos D.P."/>
            <person name="Kaster A.-K."/>
            <person name="Ovreas L."/>
            <person name="Rohde M."/>
            <person name="Galperin M.Y."/>
            <person name="Jogler C."/>
        </authorList>
    </citation>
    <scope>NUCLEOTIDE SEQUENCE [LARGE SCALE GENOMIC DNA]</scope>
    <source>
        <strain evidence="3 4">V7</strain>
    </source>
</reference>
<dbReference type="RefSeq" id="WP_146413745.1">
    <property type="nucleotide sequence ID" value="NZ_SJPZ01000001.1"/>
</dbReference>
<protein>
    <recommendedName>
        <fullName evidence="5">Site-specific tyrosine recombinase XerC</fullName>
    </recommendedName>
</protein>
<dbReference type="OrthoDB" id="268005at2"/>
<proteinExistence type="predicted"/>
<evidence type="ECO:0008006" key="5">
    <source>
        <dbReference type="Google" id="ProtNLM"/>
    </source>
</evidence>
<dbReference type="InterPro" id="IPR011010">
    <property type="entry name" value="DNA_brk_join_enz"/>
</dbReference>
<organism evidence="3 4">
    <name type="scientific">Crateriforma conspicua</name>
    <dbReference type="NCBI Taxonomy" id="2527996"/>
    <lineage>
        <taxon>Bacteria</taxon>
        <taxon>Pseudomonadati</taxon>
        <taxon>Planctomycetota</taxon>
        <taxon>Planctomycetia</taxon>
        <taxon>Planctomycetales</taxon>
        <taxon>Planctomycetaceae</taxon>
        <taxon>Crateriforma</taxon>
    </lineage>
</organism>
<feature type="region of interest" description="Disordered" evidence="2">
    <location>
        <begin position="280"/>
        <end position="302"/>
    </location>
</feature>
<evidence type="ECO:0000313" key="3">
    <source>
        <dbReference type="EMBL" id="TWU67315.1"/>
    </source>
</evidence>
<gene>
    <name evidence="3" type="ORF">V7x_28890</name>
</gene>
<dbReference type="GO" id="GO:0006310">
    <property type="term" value="P:DNA recombination"/>
    <property type="evidence" value="ECO:0007669"/>
    <property type="project" value="UniProtKB-KW"/>
</dbReference>
<evidence type="ECO:0000313" key="4">
    <source>
        <dbReference type="Proteomes" id="UP000316476"/>
    </source>
</evidence>
<dbReference type="AlphaFoldDB" id="A0A5C6G0A4"/>
<dbReference type="GO" id="GO:0003677">
    <property type="term" value="F:DNA binding"/>
    <property type="evidence" value="ECO:0007669"/>
    <property type="project" value="InterPro"/>
</dbReference>
<evidence type="ECO:0000256" key="1">
    <source>
        <dbReference type="ARBA" id="ARBA00023172"/>
    </source>
</evidence>
<sequence length="302" mass="34468">MKLSEICTKYCLAHELSADYEYQLEYAVRRFELHLGRPAVAGDLTPDAVNAWLRHERQSGQIADRSRRNVRQSILTLWKWHDPTAPTSAVRLVRVAKRPPEAWDFEEMQAVAEAAGRLHGHLKNGVRRALYFSTVLWFTFETGLRRTDVWRFDVTRLDDQRRASMTQNKSGQVHVIEVTPETHAGLMALHRHLSAIGARHARTPLHWPFNESAFYYWIRRARALAGIDATIGNRAMQHIRRTGATAVECAEPDGATKYLGHRSGPTLAWASYIDPRKATRSIMPPTTRHHHGQRTSRIGGTE</sequence>
<dbReference type="Proteomes" id="UP000316476">
    <property type="component" value="Unassembled WGS sequence"/>
</dbReference>
<dbReference type="EMBL" id="SJPZ01000001">
    <property type="protein sequence ID" value="TWU67315.1"/>
    <property type="molecule type" value="Genomic_DNA"/>
</dbReference>
<evidence type="ECO:0000256" key="2">
    <source>
        <dbReference type="SAM" id="MobiDB-lite"/>
    </source>
</evidence>
<name>A0A5C6G0A4_9PLAN</name>